<dbReference type="PANTHER" id="PTHR34615">
    <property type="entry name" value="PX DOMAIN-CONTAINING PROTEIN"/>
    <property type="match status" value="1"/>
</dbReference>
<comment type="cofactor">
    <cofactor evidence="1">
        <name>a divalent metal cation</name>
        <dbReference type="ChEBI" id="CHEBI:60240"/>
    </cofactor>
</comment>
<dbReference type="Pfam" id="PF13359">
    <property type="entry name" value="DDE_Tnp_4"/>
    <property type="match status" value="1"/>
</dbReference>
<reference evidence="5" key="1">
    <citation type="submission" date="2025-08" db="UniProtKB">
        <authorList>
            <consortium name="RefSeq"/>
        </authorList>
    </citation>
    <scope>IDENTIFICATION</scope>
</reference>
<accession>A0ABM1ERJ6</accession>
<sequence length="360" mass="41578">MANLHRVRECLLLSHCLDIIDEHEFALLYDVNKPTNCDFRYYDYETFDLDDFNDNECNSYFRFQKNDLVRLKNALQVPDRVRCSNGTRMDGIEALCITLARFAYPCRYGDMVKDFGRSVPQLCLTTNAIIDHLYENFNHLFETLDQQWLRPRHLDEYAQAISNKGAALTNCWGFVDGTVRPVCRPSQHQQVMYNGHKRLHALKFQSVTAANGMIAHLYGPIEGRRHDCYLLRMSGLLNELEEHSFNSAGGVMCIYGDPAYPLRTHLQAPFKGNLTPVQNEYNKSMSSVRISVEWLFGDIVNFFKFIDFKKSQKVWLSACGKMYAVCGLLTNAHTCLYGNNTSKFFGLEPPTLEEYFQTRN</sequence>
<keyword evidence="2" id="KW-0479">Metal-binding</keyword>
<proteinExistence type="predicted"/>
<dbReference type="RefSeq" id="XP_014674817.1">
    <property type="nucleotide sequence ID" value="XM_014819331.1"/>
</dbReference>
<protein>
    <submittedName>
        <fullName evidence="5">Uncharacterized protein LOC106814941 isoform X1</fullName>
    </submittedName>
</protein>
<evidence type="ECO:0000256" key="1">
    <source>
        <dbReference type="ARBA" id="ARBA00001968"/>
    </source>
</evidence>
<evidence type="ECO:0000256" key="2">
    <source>
        <dbReference type="ARBA" id="ARBA00022723"/>
    </source>
</evidence>
<feature type="domain" description="DDE Tnp4" evidence="3">
    <location>
        <begin position="175"/>
        <end position="331"/>
    </location>
</feature>
<name>A0ABM1ERJ6_PRICU</name>
<dbReference type="InterPro" id="IPR027806">
    <property type="entry name" value="HARBI1_dom"/>
</dbReference>
<evidence type="ECO:0000313" key="4">
    <source>
        <dbReference type="Proteomes" id="UP000695022"/>
    </source>
</evidence>
<evidence type="ECO:0000313" key="5">
    <source>
        <dbReference type="RefSeq" id="XP_014674817.1"/>
    </source>
</evidence>
<keyword evidence="4" id="KW-1185">Reference proteome</keyword>
<evidence type="ECO:0000259" key="3">
    <source>
        <dbReference type="Pfam" id="PF13359"/>
    </source>
</evidence>
<dbReference type="GeneID" id="106814941"/>
<organism evidence="4 5">
    <name type="scientific">Priapulus caudatus</name>
    <name type="common">Priapulid worm</name>
    <dbReference type="NCBI Taxonomy" id="37621"/>
    <lineage>
        <taxon>Eukaryota</taxon>
        <taxon>Metazoa</taxon>
        <taxon>Ecdysozoa</taxon>
        <taxon>Scalidophora</taxon>
        <taxon>Priapulida</taxon>
        <taxon>Priapulimorpha</taxon>
        <taxon>Priapulimorphida</taxon>
        <taxon>Priapulidae</taxon>
        <taxon>Priapulus</taxon>
    </lineage>
</organism>
<gene>
    <name evidence="5" type="primary">LOC106814941</name>
</gene>
<dbReference type="Proteomes" id="UP000695022">
    <property type="component" value="Unplaced"/>
</dbReference>
<dbReference type="PANTHER" id="PTHR34615:SF1">
    <property type="entry name" value="PX DOMAIN-CONTAINING PROTEIN"/>
    <property type="match status" value="1"/>
</dbReference>